<dbReference type="GO" id="GO:0060294">
    <property type="term" value="P:cilium movement involved in cell motility"/>
    <property type="evidence" value="ECO:0007669"/>
    <property type="project" value="TreeGrafter"/>
</dbReference>
<evidence type="ECO:0000256" key="5">
    <source>
        <dbReference type="PROSITE-ProRule" id="PRU00221"/>
    </source>
</evidence>
<dbReference type="OrthoDB" id="6619788at2759"/>
<keyword evidence="3 5" id="KW-0853">WD repeat</keyword>
<comment type="subcellular location">
    <subcellularLocation>
        <location evidence="1">Cytoplasm</location>
    </subcellularLocation>
</comment>
<protein>
    <recommendedName>
        <fullName evidence="9">WD repeat-containing protein 63</fullName>
    </recommendedName>
</protein>
<organism evidence="7 8">
    <name type="scientific">Heterotrigona itama</name>
    <dbReference type="NCBI Taxonomy" id="395501"/>
    <lineage>
        <taxon>Eukaryota</taxon>
        <taxon>Metazoa</taxon>
        <taxon>Ecdysozoa</taxon>
        <taxon>Arthropoda</taxon>
        <taxon>Hexapoda</taxon>
        <taxon>Insecta</taxon>
        <taxon>Pterygota</taxon>
        <taxon>Neoptera</taxon>
        <taxon>Endopterygota</taxon>
        <taxon>Hymenoptera</taxon>
        <taxon>Apocrita</taxon>
        <taxon>Aculeata</taxon>
        <taxon>Apoidea</taxon>
        <taxon>Anthophila</taxon>
        <taxon>Apidae</taxon>
        <taxon>Heterotrigona</taxon>
    </lineage>
</organism>
<dbReference type="GO" id="GO:0036156">
    <property type="term" value="C:inner dynein arm"/>
    <property type="evidence" value="ECO:0007669"/>
    <property type="project" value="TreeGrafter"/>
</dbReference>
<dbReference type="InterPro" id="IPR015943">
    <property type="entry name" value="WD40/YVTN_repeat-like_dom_sf"/>
</dbReference>
<evidence type="ECO:0008006" key="9">
    <source>
        <dbReference type="Google" id="ProtNLM"/>
    </source>
</evidence>
<proteinExistence type="predicted"/>
<evidence type="ECO:0000256" key="4">
    <source>
        <dbReference type="ARBA" id="ARBA00022737"/>
    </source>
</evidence>
<evidence type="ECO:0000256" key="1">
    <source>
        <dbReference type="ARBA" id="ARBA00004496"/>
    </source>
</evidence>
<evidence type="ECO:0000256" key="2">
    <source>
        <dbReference type="ARBA" id="ARBA00022490"/>
    </source>
</evidence>
<keyword evidence="8" id="KW-1185">Reference proteome</keyword>
<evidence type="ECO:0000256" key="3">
    <source>
        <dbReference type="ARBA" id="ARBA00022574"/>
    </source>
</evidence>
<evidence type="ECO:0000313" key="8">
    <source>
        <dbReference type="Proteomes" id="UP000752696"/>
    </source>
</evidence>
<keyword evidence="2" id="KW-0963">Cytoplasm</keyword>
<dbReference type="InterPro" id="IPR036322">
    <property type="entry name" value="WD40_repeat_dom_sf"/>
</dbReference>
<dbReference type="GO" id="GO:0045504">
    <property type="term" value="F:dynein heavy chain binding"/>
    <property type="evidence" value="ECO:0007669"/>
    <property type="project" value="TreeGrafter"/>
</dbReference>
<dbReference type="SUPFAM" id="SSF50978">
    <property type="entry name" value="WD40 repeat-like"/>
    <property type="match status" value="1"/>
</dbReference>
<sequence length="951" mass="107100">VCSGIVDREKEAKETIRSDASTSRERRRTIFELDSYSASGISSSDLPRLASKDDALEAPTEIRYSVSLGVPGIARINLSPLTQKVIGCVIGENVSTEYPWVHVRKEIIEDNIDLHEDSSDFLPIKNEIQKFPNSKIPIGYVPSLTEEGQFYVCLTEEGRDAVVEEIRKQREEHENRVRTAVYKPALAKWREFNSGAEIEANVVKKSRPLLEIEVTGTVDALDAPLRLQDRKAEDVRDGHAQLVPPSHRRLSERVSRKLSSNGTQVTPDVRDATTETALSVSTNRWIQYEYERQSADASNDSTPEETESLKSFLRRFADHVCDQLLLNATWDIYTNDYGNLARNARDTQRPIPASYEEHSSFQDEQHAVDKVINDLCWHPLWSGIAFAAYTRHAKSQRLIGRKSNEEVVQAHDDNFVLVWSLDDSLTPKLVLESPREVTSVAVNPLDGNLVIVLWHIPGKIEEAERVVAYTAARIKHRTTIKSSTAWMREAVGTSVRIGPTAISSPKKSQKAAVTRIAWMSPYDQLDASGKIASLPEDASVDDLSVEIATASEDGTIAFWNLKSNEKLVSPSETYEKEASPRKKGEAKRPEASTRRTSPFKALDRVLKPGFVLAVQHPNESRNVVITTIDAHVPTFEKRRADVGPPSEDATVRRYFENIVKKPSRATRAEIHVGTVEGNHTRQSRKFTKIGRACFGTGRRESLGKEGKRKRKRENFSNEFNRNNRRGCTGDFGCATWNGYDFATDLAVNSETCRWRWFKSGTHDGPVTHSVRCRENSTWLATIGGKIFAIWKEDVGAPLFRKKSDVGLTGVSWGSLRATTLILARSDGTVELWDFTVKTEEPCVVQSVSGRAITGAYTHELRATTRQCVGFCDFNGILRMFLAPAALLETDSAGTERMTNFMERQAKRVTVKEGREWLEKRLETNYEETERKQRREEEEASVWRRARAEESS</sequence>
<dbReference type="GO" id="GO:0045503">
    <property type="term" value="F:dynein light chain binding"/>
    <property type="evidence" value="ECO:0007669"/>
    <property type="project" value="TreeGrafter"/>
</dbReference>
<dbReference type="EMBL" id="CAJDYZ010010024">
    <property type="protein sequence ID" value="CAD1477493.1"/>
    <property type="molecule type" value="Genomic_DNA"/>
</dbReference>
<dbReference type="PANTHER" id="PTHR12442:SF5">
    <property type="entry name" value="DYNEIN AXONEMAL INTERMEDIATE CHAIN 3"/>
    <property type="match status" value="1"/>
</dbReference>
<comment type="caution">
    <text evidence="7">The sequence shown here is derived from an EMBL/GenBank/DDBJ whole genome shotgun (WGS) entry which is preliminary data.</text>
</comment>
<feature type="compositionally biased region" description="Basic and acidic residues" evidence="6">
    <location>
        <begin position="573"/>
        <end position="593"/>
    </location>
</feature>
<accession>A0A6V7HBE7</accession>
<feature type="region of interest" description="Disordered" evidence="6">
    <location>
        <begin position="925"/>
        <end position="951"/>
    </location>
</feature>
<gene>
    <name evidence="7" type="ORF">MHI_LOCUS728621</name>
</gene>
<feature type="non-terminal residue" evidence="7">
    <location>
        <position position="951"/>
    </location>
</feature>
<dbReference type="Gene3D" id="2.130.10.10">
    <property type="entry name" value="YVTN repeat-like/Quinoprotein amine dehydrogenase"/>
    <property type="match status" value="1"/>
</dbReference>
<feature type="compositionally biased region" description="Basic and acidic residues" evidence="6">
    <location>
        <begin position="925"/>
        <end position="936"/>
    </location>
</feature>
<feature type="region of interest" description="Disordered" evidence="6">
    <location>
        <begin position="698"/>
        <end position="719"/>
    </location>
</feature>
<dbReference type="InterPro" id="IPR001680">
    <property type="entry name" value="WD40_rpt"/>
</dbReference>
<dbReference type="GO" id="GO:0036159">
    <property type="term" value="P:inner dynein arm assembly"/>
    <property type="evidence" value="ECO:0007669"/>
    <property type="project" value="TreeGrafter"/>
</dbReference>
<dbReference type="PROSITE" id="PS50082">
    <property type="entry name" value="WD_REPEATS_2"/>
    <property type="match status" value="1"/>
</dbReference>
<feature type="region of interest" description="Disordered" evidence="6">
    <location>
        <begin position="569"/>
        <end position="599"/>
    </location>
</feature>
<dbReference type="PANTHER" id="PTHR12442">
    <property type="entry name" value="DYNEIN INTERMEDIATE CHAIN"/>
    <property type="match status" value="1"/>
</dbReference>
<dbReference type="AlphaFoldDB" id="A0A6V7HBE7"/>
<dbReference type="InterPro" id="IPR050687">
    <property type="entry name" value="Dynein_IC"/>
</dbReference>
<feature type="repeat" description="WD" evidence="5">
    <location>
        <begin position="547"/>
        <end position="569"/>
    </location>
</feature>
<name>A0A6V7HBE7_9HYME</name>
<evidence type="ECO:0000313" key="7">
    <source>
        <dbReference type="EMBL" id="CAD1477493.1"/>
    </source>
</evidence>
<reference evidence="7" key="1">
    <citation type="submission" date="2020-07" db="EMBL/GenBank/DDBJ databases">
        <authorList>
            <person name="Nazaruddin N."/>
        </authorList>
    </citation>
    <scope>NUCLEOTIDE SEQUENCE</scope>
</reference>
<keyword evidence="4" id="KW-0677">Repeat</keyword>
<feature type="non-terminal residue" evidence="7">
    <location>
        <position position="1"/>
    </location>
</feature>
<evidence type="ECO:0000256" key="6">
    <source>
        <dbReference type="SAM" id="MobiDB-lite"/>
    </source>
</evidence>
<dbReference type="Proteomes" id="UP000752696">
    <property type="component" value="Unassembled WGS sequence"/>
</dbReference>